<feature type="region of interest" description="Disordered" evidence="2">
    <location>
        <begin position="117"/>
        <end position="159"/>
    </location>
</feature>
<dbReference type="NCBIfam" id="NF006718">
    <property type="entry name" value="PRK09256.1"/>
    <property type="match status" value="1"/>
</dbReference>
<evidence type="ECO:0000313" key="4">
    <source>
        <dbReference type="EMBL" id="MDQ0392989.1"/>
    </source>
</evidence>
<proteinExistence type="inferred from homology"/>
<dbReference type="PANTHER" id="PTHR47814">
    <property type="entry name" value="PEPTIDYL-TRNA HYDROLASE ARFB"/>
    <property type="match status" value="1"/>
</dbReference>
<name>A0ABU0FEF1_9HYPH</name>
<accession>A0ABU0FEF1</accession>
<dbReference type="PANTHER" id="PTHR47814:SF1">
    <property type="entry name" value="PEPTIDYL-TRNA HYDROLASE ARFB"/>
    <property type="match status" value="1"/>
</dbReference>
<comment type="similarity">
    <text evidence="1">Belongs to the prokaryotic/mitochondrial release factor family.</text>
</comment>
<protein>
    <submittedName>
        <fullName evidence="4">Ribosome-associated protein</fullName>
    </submittedName>
</protein>
<gene>
    <name evidence="4" type="ORF">J3R73_002781</name>
</gene>
<evidence type="ECO:0000313" key="5">
    <source>
        <dbReference type="Proteomes" id="UP001237448"/>
    </source>
</evidence>
<feature type="compositionally biased region" description="Basic residues" evidence="2">
    <location>
        <begin position="126"/>
        <end position="136"/>
    </location>
</feature>
<dbReference type="EMBL" id="JAUSVK010000001">
    <property type="protein sequence ID" value="MDQ0392989.1"/>
    <property type="molecule type" value="Genomic_DNA"/>
</dbReference>
<dbReference type="Pfam" id="PF00472">
    <property type="entry name" value="RF-1"/>
    <property type="match status" value="1"/>
</dbReference>
<dbReference type="PROSITE" id="PS00745">
    <property type="entry name" value="RF_PROK_I"/>
    <property type="match status" value="1"/>
</dbReference>
<organism evidence="4 5">
    <name type="scientific">Labrys monachus</name>
    <dbReference type="NCBI Taxonomy" id="217067"/>
    <lineage>
        <taxon>Bacteria</taxon>
        <taxon>Pseudomonadati</taxon>
        <taxon>Pseudomonadota</taxon>
        <taxon>Alphaproteobacteria</taxon>
        <taxon>Hyphomicrobiales</taxon>
        <taxon>Xanthobacteraceae</taxon>
        <taxon>Labrys</taxon>
    </lineage>
</organism>
<feature type="domain" description="Prokaryotic-type class I peptide chain release factors" evidence="3">
    <location>
        <begin position="39"/>
        <end position="55"/>
    </location>
</feature>
<dbReference type="Proteomes" id="UP001237448">
    <property type="component" value="Unassembled WGS sequence"/>
</dbReference>
<dbReference type="SUPFAM" id="SSF75620">
    <property type="entry name" value="Release factor"/>
    <property type="match status" value="1"/>
</dbReference>
<dbReference type="Gene3D" id="3.30.160.20">
    <property type="match status" value="1"/>
</dbReference>
<comment type="caution">
    <text evidence="4">The sequence shown here is derived from an EMBL/GenBank/DDBJ whole genome shotgun (WGS) entry which is preliminary data.</text>
</comment>
<reference evidence="4 5" key="1">
    <citation type="submission" date="2023-07" db="EMBL/GenBank/DDBJ databases">
        <title>Genomic Encyclopedia of Type Strains, Phase IV (KMG-IV): sequencing the most valuable type-strain genomes for metagenomic binning, comparative biology and taxonomic classification.</title>
        <authorList>
            <person name="Goeker M."/>
        </authorList>
    </citation>
    <scope>NUCLEOTIDE SEQUENCE [LARGE SCALE GENOMIC DNA]</scope>
    <source>
        <strain evidence="4 5">DSM 5896</strain>
    </source>
</reference>
<evidence type="ECO:0000256" key="2">
    <source>
        <dbReference type="SAM" id="MobiDB-lite"/>
    </source>
</evidence>
<evidence type="ECO:0000259" key="3">
    <source>
        <dbReference type="PROSITE" id="PS00745"/>
    </source>
</evidence>
<evidence type="ECO:0000256" key="1">
    <source>
        <dbReference type="ARBA" id="ARBA00010835"/>
    </source>
</evidence>
<keyword evidence="5" id="KW-1185">Reference proteome</keyword>
<dbReference type="InterPro" id="IPR045853">
    <property type="entry name" value="Pep_chain_release_fac_I_sf"/>
</dbReference>
<dbReference type="InterPro" id="IPR000352">
    <property type="entry name" value="Pep_chain_release_fac_I"/>
</dbReference>
<sequence>MNRSQIFAAAQHSALWTAMIEITPHISIDEREIEEEFVRASGPGGQNVNKLSTAVHLRFNIRTSPSLPNDVAIRAQKLAGRKLTQDGVVVILAQRFRTQERNRQDALDRLVALLREAAIPPPPPRKATRPSRAAKARRLDSKARRSSVKSMRGGRISDD</sequence>